<dbReference type="CDD" id="cd11386">
    <property type="entry name" value="MCP_signal"/>
    <property type="match status" value="1"/>
</dbReference>
<comment type="similarity">
    <text evidence="3">Belongs to the methyl-accepting chemotaxis (MCP) protein family.</text>
</comment>
<dbReference type="PROSITE" id="PS50111">
    <property type="entry name" value="CHEMOTAXIS_TRANSDUC_2"/>
    <property type="match status" value="1"/>
</dbReference>
<dbReference type="PANTHER" id="PTHR43531">
    <property type="entry name" value="PROTEIN ICFG"/>
    <property type="match status" value="1"/>
</dbReference>
<evidence type="ECO:0000313" key="8">
    <source>
        <dbReference type="Proteomes" id="UP000541535"/>
    </source>
</evidence>
<dbReference type="CDD" id="cd19411">
    <property type="entry name" value="MCP2201-like_sensor"/>
    <property type="match status" value="1"/>
</dbReference>
<evidence type="ECO:0000313" key="7">
    <source>
        <dbReference type="EMBL" id="MBB3117551.1"/>
    </source>
</evidence>
<dbReference type="PROSITE" id="PS50885">
    <property type="entry name" value="HAMP"/>
    <property type="match status" value="1"/>
</dbReference>
<dbReference type="InterPro" id="IPR024478">
    <property type="entry name" value="HlyB_4HB_MCP"/>
</dbReference>
<evidence type="ECO:0000256" key="1">
    <source>
        <dbReference type="ARBA" id="ARBA00004370"/>
    </source>
</evidence>
<protein>
    <submittedName>
        <fullName evidence="7">Methyl-accepting chemotaxis protein</fullName>
    </submittedName>
</protein>
<dbReference type="PRINTS" id="PR00260">
    <property type="entry name" value="CHEMTRNSDUCR"/>
</dbReference>
<dbReference type="FunFam" id="1.10.287.950:FF:000001">
    <property type="entry name" value="Methyl-accepting chemotaxis sensory transducer"/>
    <property type="match status" value="1"/>
</dbReference>
<dbReference type="GO" id="GO:0005886">
    <property type="term" value="C:plasma membrane"/>
    <property type="evidence" value="ECO:0007669"/>
    <property type="project" value="TreeGrafter"/>
</dbReference>
<accession>A0A7W5B6X5</accession>
<dbReference type="InterPro" id="IPR051310">
    <property type="entry name" value="MCP_chemotaxis"/>
</dbReference>
<dbReference type="SMART" id="SM00304">
    <property type="entry name" value="HAMP"/>
    <property type="match status" value="1"/>
</dbReference>
<dbReference type="InterPro" id="IPR047347">
    <property type="entry name" value="YvaQ-like_sensor"/>
</dbReference>
<dbReference type="Pfam" id="PF12729">
    <property type="entry name" value="4HB_MCP_1"/>
    <property type="match status" value="1"/>
</dbReference>
<dbReference type="AlphaFoldDB" id="A0A7W5B6X5"/>
<keyword evidence="4" id="KW-0807">Transducer</keyword>
<evidence type="ECO:0000256" key="4">
    <source>
        <dbReference type="PROSITE-ProRule" id="PRU00284"/>
    </source>
</evidence>
<comment type="caution">
    <text evidence="7">The sequence shown here is derived from an EMBL/GenBank/DDBJ whole genome shotgun (WGS) entry which is preliminary data.</text>
</comment>
<dbReference type="EMBL" id="JACHXD010000001">
    <property type="protein sequence ID" value="MBB3117551.1"/>
    <property type="molecule type" value="Genomic_DNA"/>
</dbReference>
<reference evidence="7 8" key="1">
    <citation type="submission" date="2020-08" db="EMBL/GenBank/DDBJ databases">
        <title>Genomic Encyclopedia of Type Strains, Phase III (KMG-III): the genomes of soil and plant-associated and newly described type strains.</title>
        <authorList>
            <person name="Whitman W."/>
        </authorList>
    </citation>
    <scope>NUCLEOTIDE SEQUENCE [LARGE SCALE GENOMIC DNA]</scope>
    <source>
        <strain evidence="7 8">CECT 8897</strain>
    </source>
</reference>
<evidence type="ECO:0000256" key="3">
    <source>
        <dbReference type="ARBA" id="ARBA00029447"/>
    </source>
</evidence>
<dbReference type="Gene3D" id="6.10.340.10">
    <property type="match status" value="1"/>
</dbReference>
<sequence length="520" mass="54561">MKIGTRLGLGFAAVLVLLVAVLLLGLRSMSSIGSRTHDIVSDKNVKMAAANEMVDHVRNISQALTTMIVVPGTPAMEAELEKVAAARKKYGAAKEVLLKKLSSDKERELMAAVDQALKDGGAKNNKLIALRKEGEIQDATEFLLRESGPNLARVLGALDALIRYEAQQVSDAGQDVEHVYASSQATMIGIGTLAVLLGAAIALFITRSITLPLNEAVTVAETVASGDLSSRIDSRRGDETGRLLNALRAMNDSLLNVVSQVRSGTDTIGTASSQIAAGNLDLSSRTEEQASSLEETASSMEELTSTVKQNADNARQANQLAKSASEVAMKGGAIVSQVVDTMGTINESSRRIVDIISVIDSIAFQTNILALNAAVEAARAGEQGRGFAVVASEVRNLAQRSAAAAKEIKELISASVANVDAGSRLVNDAGQTMDDIVTSIQRVTDIMGEITSASQEQTIGIEQVNVAISQMDEVTQQNAALVEQAAAASQSMQEQAARLAEVVGFFKTGASAAGAMRLRA</sequence>
<organism evidence="7 8">
    <name type="scientific">Pseudoduganella violacea</name>
    <dbReference type="NCBI Taxonomy" id="1715466"/>
    <lineage>
        <taxon>Bacteria</taxon>
        <taxon>Pseudomonadati</taxon>
        <taxon>Pseudomonadota</taxon>
        <taxon>Betaproteobacteria</taxon>
        <taxon>Burkholderiales</taxon>
        <taxon>Oxalobacteraceae</taxon>
        <taxon>Telluria group</taxon>
        <taxon>Pseudoduganella</taxon>
    </lineage>
</organism>
<evidence type="ECO:0000256" key="2">
    <source>
        <dbReference type="ARBA" id="ARBA00022481"/>
    </source>
</evidence>
<dbReference type="SUPFAM" id="SSF58104">
    <property type="entry name" value="Methyl-accepting chemotaxis protein (MCP) signaling domain"/>
    <property type="match status" value="1"/>
</dbReference>
<dbReference type="Proteomes" id="UP000541535">
    <property type="component" value="Unassembled WGS sequence"/>
</dbReference>
<gene>
    <name evidence="7" type="ORF">FHS03_000570</name>
</gene>
<keyword evidence="8" id="KW-1185">Reference proteome</keyword>
<dbReference type="SMART" id="SM00283">
    <property type="entry name" value="MA"/>
    <property type="match status" value="1"/>
</dbReference>
<dbReference type="Gene3D" id="1.10.287.950">
    <property type="entry name" value="Methyl-accepting chemotaxis protein"/>
    <property type="match status" value="1"/>
</dbReference>
<dbReference type="GO" id="GO:0006935">
    <property type="term" value="P:chemotaxis"/>
    <property type="evidence" value="ECO:0007669"/>
    <property type="project" value="InterPro"/>
</dbReference>
<comment type="subcellular location">
    <subcellularLocation>
        <location evidence="1">Membrane</location>
    </subcellularLocation>
</comment>
<keyword evidence="2" id="KW-0488">Methylation</keyword>
<evidence type="ECO:0000259" key="5">
    <source>
        <dbReference type="PROSITE" id="PS50111"/>
    </source>
</evidence>
<dbReference type="InterPro" id="IPR003660">
    <property type="entry name" value="HAMP_dom"/>
</dbReference>
<evidence type="ECO:0000259" key="6">
    <source>
        <dbReference type="PROSITE" id="PS50885"/>
    </source>
</evidence>
<dbReference type="InterPro" id="IPR004090">
    <property type="entry name" value="Chemotax_Me-accpt_rcpt"/>
</dbReference>
<dbReference type="PANTHER" id="PTHR43531:SF14">
    <property type="entry name" value="METHYL-ACCEPTING CHEMOTAXIS PROTEIN I-RELATED"/>
    <property type="match status" value="1"/>
</dbReference>
<dbReference type="InterPro" id="IPR004089">
    <property type="entry name" value="MCPsignal_dom"/>
</dbReference>
<feature type="domain" description="Methyl-accepting transducer" evidence="5">
    <location>
        <begin position="264"/>
        <end position="493"/>
    </location>
</feature>
<name>A0A7W5B6X5_9BURK</name>
<dbReference type="CDD" id="cd06225">
    <property type="entry name" value="HAMP"/>
    <property type="match status" value="1"/>
</dbReference>
<dbReference type="Pfam" id="PF00015">
    <property type="entry name" value="MCPsignal"/>
    <property type="match status" value="1"/>
</dbReference>
<dbReference type="Pfam" id="PF00672">
    <property type="entry name" value="HAMP"/>
    <property type="match status" value="1"/>
</dbReference>
<dbReference type="RefSeq" id="WP_307729484.1">
    <property type="nucleotide sequence ID" value="NZ_JACHXD010000001.1"/>
</dbReference>
<dbReference type="GO" id="GO:0004888">
    <property type="term" value="F:transmembrane signaling receptor activity"/>
    <property type="evidence" value="ECO:0007669"/>
    <property type="project" value="InterPro"/>
</dbReference>
<feature type="domain" description="HAMP" evidence="6">
    <location>
        <begin position="207"/>
        <end position="259"/>
    </location>
</feature>
<dbReference type="GO" id="GO:0007165">
    <property type="term" value="P:signal transduction"/>
    <property type="evidence" value="ECO:0007669"/>
    <property type="project" value="UniProtKB-KW"/>
</dbReference>
<proteinExistence type="inferred from homology"/>